<comment type="caution">
    <text evidence="1">The sequence shown here is derived from an EMBL/GenBank/DDBJ whole genome shotgun (WGS) entry which is preliminary data.</text>
</comment>
<accession>A0A9X2INR3</accession>
<name>A0A9X2INR3_9BACI</name>
<reference evidence="1" key="1">
    <citation type="submission" date="2022-05" db="EMBL/GenBank/DDBJ databases">
        <title>Comparative Genomics of Spacecraft Associated Microbes.</title>
        <authorList>
            <person name="Tran M.T."/>
            <person name="Wright A."/>
            <person name="Seuylemezian A."/>
            <person name="Eisen J."/>
            <person name="Coil D."/>
        </authorList>
    </citation>
    <scope>NUCLEOTIDE SEQUENCE</scope>
    <source>
        <strain evidence="1">214.1.1</strain>
    </source>
</reference>
<organism evidence="1 2">
    <name type="scientific">Halalkalibacter oceani</name>
    <dbReference type="NCBI Taxonomy" id="1653776"/>
    <lineage>
        <taxon>Bacteria</taxon>
        <taxon>Bacillati</taxon>
        <taxon>Bacillota</taxon>
        <taxon>Bacilli</taxon>
        <taxon>Bacillales</taxon>
        <taxon>Bacillaceae</taxon>
        <taxon>Halalkalibacter</taxon>
    </lineage>
</organism>
<evidence type="ECO:0000313" key="1">
    <source>
        <dbReference type="EMBL" id="MCM3714470.1"/>
    </source>
</evidence>
<keyword evidence="2" id="KW-1185">Reference proteome</keyword>
<sequence>MKGWYHWRPINPRLIEDLLKTESSDMLTIDYLSVIAKTSEERQLWRLLLDSRRKDYILLKQVYSLQTGTSPEVDQEVFQKPESYEQGMHAQIRQSGHRLSLLEQAYQEAGDERIRQVLQLLIHQHRYEGMVFRRLTALQ</sequence>
<dbReference type="Proteomes" id="UP001139179">
    <property type="component" value="Unassembled WGS sequence"/>
</dbReference>
<dbReference type="AlphaFoldDB" id="A0A9X2INR3"/>
<protein>
    <submittedName>
        <fullName evidence="1">Uncharacterized protein</fullName>
    </submittedName>
</protein>
<proteinExistence type="predicted"/>
<dbReference type="RefSeq" id="WP_251223245.1">
    <property type="nucleotide sequence ID" value="NZ_JAMBOL010000007.1"/>
</dbReference>
<evidence type="ECO:0000313" key="2">
    <source>
        <dbReference type="Proteomes" id="UP001139179"/>
    </source>
</evidence>
<gene>
    <name evidence="1" type="ORF">M3202_10260</name>
</gene>
<dbReference type="EMBL" id="JAMBOL010000007">
    <property type="protein sequence ID" value="MCM3714470.1"/>
    <property type="molecule type" value="Genomic_DNA"/>
</dbReference>